<organism evidence="5 6">
    <name type="scientific">Actinocorallia longicatena</name>
    <dbReference type="NCBI Taxonomy" id="111803"/>
    <lineage>
        <taxon>Bacteria</taxon>
        <taxon>Bacillati</taxon>
        <taxon>Actinomycetota</taxon>
        <taxon>Actinomycetes</taxon>
        <taxon>Streptosporangiales</taxon>
        <taxon>Thermomonosporaceae</taxon>
        <taxon>Actinocorallia</taxon>
    </lineage>
</organism>
<evidence type="ECO:0000256" key="1">
    <source>
        <dbReference type="ARBA" id="ARBA00010830"/>
    </source>
</evidence>
<evidence type="ECO:0000256" key="3">
    <source>
        <dbReference type="SAM" id="MobiDB-lite"/>
    </source>
</evidence>
<evidence type="ECO:0000259" key="4">
    <source>
        <dbReference type="Pfam" id="PF06737"/>
    </source>
</evidence>
<dbReference type="Proteomes" id="UP001501237">
    <property type="component" value="Unassembled WGS sequence"/>
</dbReference>
<evidence type="ECO:0000313" key="6">
    <source>
        <dbReference type="Proteomes" id="UP001501237"/>
    </source>
</evidence>
<proteinExistence type="inferred from homology"/>
<dbReference type="Pfam" id="PF06737">
    <property type="entry name" value="Transglycosylas"/>
    <property type="match status" value="1"/>
</dbReference>
<keyword evidence="6" id="KW-1185">Reference proteome</keyword>
<gene>
    <name evidence="5" type="ORF">GCM10010468_13840</name>
</gene>
<protein>
    <recommendedName>
        <fullName evidence="4">Resuscitation-promoting factor core lysozyme-like domain-containing protein</fullName>
    </recommendedName>
</protein>
<dbReference type="Gene3D" id="1.10.530.10">
    <property type="match status" value="1"/>
</dbReference>
<comment type="similarity">
    <text evidence="1">Belongs to the transglycosylase family. Rpf subfamily.</text>
</comment>
<sequence length="206" mass="21570">MPVTGHGRHAAGSPPSLLLPLLALTLLLALAAGGWLLFAQPSGRQTLDLAGDSVKLPSAGSSSPSGPARPSTGKRPARPEIPPAPSATARPTAEPEPEPAPTALPELLPKSAAAALDSLTGPVVRLNWRAVAACESRNNPRAVNLAGYYGLYQFSRAAWRAVGGTGLPHHATAAEQTLRAQLLYRHVGGRWQNQWPHCGARLFTSR</sequence>
<evidence type="ECO:0000256" key="2">
    <source>
        <dbReference type="ARBA" id="ARBA00022801"/>
    </source>
</evidence>
<dbReference type="CDD" id="cd13925">
    <property type="entry name" value="RPF"/>
    <property type="match status" value="1"/>
</dbReference>
<evidence type="ECO:0000313" key="5">
    <source>
        <dbReference type="EMBL" id="GAA3200888.1"/>
    </source>
</evidence>
<dbReference type="SUPFAM" id="SSF53955">
    <property type="entry name" value="Lysozyme-like"/>
    <property type="match status" value="1"/>
</dbReference>
<feature type="compositionally biased region" description="Low complexity" evidence="3">
    <location>
        <begin position="57"/>
        <end position="71"/>
    </location>
</feature>
<accession>A0ABP6Q343</accession>
<dbReference type="EMBL" id="BAAAUV010000003">
    <property type="protein sequence ID" value="GAA3200888.1"/>
    <property type="molecule type" value="Genomic_DNA"/>
</dbReference>
<name>A0ABP6Q343_9ACTN</name>
<feature type="domain" description="Resuscitation-promoting factor core lysozyme-like" evidence="4">
    <location>
        <begin position="125"/>
        <end position="198"/>
    </location>
</feature>
<keyword evidence="2" id="KW-0378">Hydrolase</keyword>
<reference evidence="6" key="1">
    <citation type="journal article" date="2019" name="Int. J. Syst. Evol. Microbiol.">
        <title>The Global Catalogue of Microorganisms (GCM) 10K type strain sequencing project: providing services to taxonomists for standard genome sequencing and annotation.</title>
        <authorList>
            <consortium name="The Broad Institute Genomics Platform"/>
            <consortium name="The Broad Institute Genome Sequencing Center for Infectious Disease"/>
            <person name="Wu L."/>
            <person name="Ma J."/>
        </authorList>
    </citation>
    <scope>NUCLEOTIDE SEQUENCE [LARGE SCALE GENOMIC DNA]</scope>
    <source>
        <strain evidence="6">JCM 9377</strain>
    </source>
</reference>
<dbReference type="InterPro" id="IPR023346">
    <property type="entry name" value="Lysozyme-like_dom_sf"/>
</dbReference>
<dbReference type="InterPro" id="IPR010618">
    <property type="entry name" value="RPF"/>
</dbReference>
<feature type="region of interest" description="Disordered" evidence="3">
    <location>
        <begin position="52"/>
        <end position="104"/>
    </location>
</feature>
<comment type="caution">
    <text evidence="5">The sequence shown here is derived from an EMBL/GenBank/DDBJ whole genome shotgun (WGS) entry which is preliminary data.</text>
</comment>